<dbReference type="InterPro" id="IPR050655">
    <property type="entry name" value="Plant_B3_domain"/>
</dbReference>
<dbReference type="CDD" id="cd10017">
    <property type="entry name" value="B3_DNA"/>
    <property type="match status" value="2"/>
</dbReference>
<keyword evidence="2" id="KW-0805">Transcription regulation</keyword>
<keyword evidence="4" id="KW-0804">Transcription</keyword>
<dbReference type="AlphaFoldDB" id="A0AAW1Y054"/>
<name>A0AAW1Y054_RUBAR</name>
<comment type="caution">
    <text evidence="8">The sequence shown here is derived from an EMBL/GenBank/DDBJ whole genome shotgun (WGS) entry which is preliminary data.</text>
</comment>
<dbReference type="Gene3D" id="2.40.330.10">
    <property type="entry name" value="DNA-binding pseudobarrel domain"/>
    <property type="match status" value="2"/>
</dbReference>
<dbReference type="InterPro" id="IPR003340">
    <property type="entry name" value="B3_DNA-bd"/>
</dbReference>
<evidence type="ECO:0000256" key="4">
    <source>
        <dbReference type="ARBA" id="ARBA00023163"/>
    </source>
</evidence>
<dbReference type="Proteomes" id="UP001457282">
    <property type="component" value="Unassembled WGS sequence"/>
</dbReference>
<dbReference type="GO" id="GO:0005634">
    <property type="term" value="C:nucleus"/>
    <property type="evidence" value="ECO:0007669"/>
    <property type="project" value="UniProtKB-SubCell"/>
</dbReference>
<protein>
    <recommendedName>
        <fullName evidence="7">TF-B3 domain-containing protein</fullName>
    </recommendedName>
</protein>
<dbReference type="SMART" id="SM01019">
    <property type="entry name" value="B3"/>
    <property type="match status" value="2"/>
</dbReference>
<dbReference type="PANTHER" id="PTHR31920:SF122">
    <property type="entry name" value="B3 DOMAIN-CONTAINING PROTEIN REM23"/>
    <property type="match status" value="1"/>
</dbReference>
<dbReference type="PANTHER" id="PTHR31920">
    <property type="entry name" value="B3 DOMAIN-CONTAINING"/>
    <property type="match status" value="1"/>
</dbReference>
<feature type="region of interest" description="Disordered" evidence="6">
    <location>
        <begin position="116"/>
        <end position="159"/>
    </location>
</feature>
<evidence type="ECO:0000256" key="6">
    <source>
        <dbReference type="SAM" id="MobiDB-lite"/>
    </source>
</evidence>
<feature type="domain" description="TF-B3" evidence="7">
    <location>
        <begin position="17"/>
        <end position="111"/>
    </location>
</feature>
<sequence>MARVVFNNGGMDEQKVPTFFKIIKSSSNTDYLRIPPEFRKHILNELSMRAVLTLTSVDCSWTVRVREIGRYMYLKEGWQEFLRDNSLGDSEFLVFRYDGNMCFSIDIFEKSGCKRTESPGIRRHQRSTFSNNTKRPRGRPRKYSNAAEHTPNGESSIPFEHTESKFPAFKKTITLLYAVDVPTLFSRRHLPPDNYKFILENTDGETWQVNGTRSNDTIKLCSGWVTFARCNGIELGDVCLFELQSKSNTVVHMVVHIIRN</sequence>
<reference evidence="8 9" key="1">
    <citation type="journal article" date="2023" name="G3 (Bethesda)">
        <title>A chromosome-length genome assembly and annotation of blackberry (Rubus argutus, cv. 'Hillquist').</title>
        <authorList>
            <person name="Bruna T."/>
            <person name="Aryal R."/>
            <person name="Dudchenko O."/>
            <person name="Sargent D.J."/>
            <person name="Mead D."/>
            <person name="Buti M."/>
            <person name="Cavallini A."/>
            <person name="Hytonen T."/>
            <person name="Andres J."/>
            <person name="Pham M."/>
            <person name="Weisz D."/>
            <person name="Mascagni F."/>
            <person name="Usai G."/>
            <person name="Natali L."/>
            <person name="Bassil N."/>
            <person name="Fernandez G.E."/>
            <person name="Lomsadze A."/>
            <person name="Armour M."/>
            <person name="Olukolu B."/>
            <person name="Poorten T."/>
            <person name="Britton C."/>
            <person name="Davik J."/>
            <person name="Ashrafi H."/>
            <person name="Aiden E.L."/>
            <person name="Borodovsky M."/>
            <person name="Worthington M."/>
        </authorList>
    </citation>
    <scope>NUCLEOTIDE SEQUENCE [LARGE SCALE GENOMIC DNA]</scope>
    <source>
        <strain evidence="8">PI 553951</strain>
    </source>
</reference>
<evidence type="ECO:0000259" key="7">
    <source>
        <dbReference type="PROSITE" id="PS50863"/>
    </source>
</evidence>
<proteinExistence type="predicted"/>
<gene>
    <name evidence="8" type="ORF">M0R45_007920</name>
</gene>
<dbReference type="GO" id="GO:0003677">
    <property type="term" value="F:DNA binding"/>
    <property type="evidence" value="ECO:0007669"/>
    <property type="project" value="UniProtKB-KW"/>
</dbReference>
<evidence type="ECO:0000256" key="2">
    <source>
        <dbReference type="ARBA" id="ARBA00023015"/>
    </source>
</evidence>
<evidence type="ECO:0000256" key="1">
    <source>
        <dbReference type="ARBA" id="ARBA00004123"/>
    </source>
</evidence>
<evidence type="ECO:0000313" key="8">
    <source>
        <dbReference type="EMBL" id="KAK9942244.1"/>
    </source>
</evidence>
<dbReference type="SUPFAM" id="SSF101936">
    <property type="entry name" value="DNA-binding pseudobarrel domain"/>
    <property type="match status" value="2"/>
</dbReference>
<accession>A0AAW1Y054</accession>
<dbReference type="PROSITE" id="PS50863">
    <property type="entry name" value="B3"/>
    <property type="match status" value="2"/>
</dbReference>
<keyword evidence="3" id="KW-0238">DNA-binding</keyword>
<keyword evidence="5" id="KW-0539">Nucleus</keyword>
<evidence type="ECO:0000256" key="5">
    <source>
        <dbReference type="ARBA" id="ARBA00023242"/>
    </source>
</evidence>
<dbReference type="Pfam" id="PF02362">
    <property type="entry name" value="B3"/>
    <property type="match status" value="2"/>
</dbReference>
<comment type="subcellular location">
    <subcellularLocation>
        <location evidence="1">Nucleus</location>
    </subcellularLocation>
</comment>
<organism evidence="8 9">
    <name type="scientific">Rubus argutus</name>
    <name type="common">Southern blackberry</name>
    <dbReference type="NCBI Taxonomy" id="59490"/>
    <lineage>
        <taxon>Eukaryota</taxon>
        <taxon>Viridiplantae</taxon>
        <taxon>Streptophyta</taxon>
        <taxon>Embryophyta</taxon>
        <taxon>Tracheophyta</taxon>
        <taxon>Spermatophyta</taxon>
        <taxon>Magnoliopsida</taxon>
        <taxon>eudicotyledons</taxon>
        <taxon>Gunneridae</taxon>
        <taxon>Pentapetalae</taxon>
        <taxon>rosids</taxon>
        <taxon>fabids</taxon>
        <taxon>Rosales</taxon>
        <taxon>Rosaceae</taxon>
        <taxon>Rosoideae</taxon>
        <taxon>Rosoideae incertae sedis</taxon>
        <taxon>Rubus</taxon>
    </lineage>
</organism>
<feature type="domain" description="TF-B3" evidence="7">
    <location>
        <begin position="181"/>
        <end position="257"/>
    </location>
</feature>
<dbReference type="InterPro" id="IPR015300">
    <property type="entry name" value="DNA-bd_pseudobarrel_sf"/>
</dbReference>
<evidence type="ECO:0000313" key="9">
    <source>
        <dbReference type="Proteomes" id="UP001457282"/>
    </source>
</evidence>
<keyword evidence="9" id="KW-1185">Reference proteome</keyword>
<dbReference type="EMBL" id="JBEDUW010000002">
    <property type="protein sequence ID" value="KAK9942244.1"/>
    <property type="molecule type" value="Genomic_DNA"/>
</dbReference>
<evidence type="ECO:0000256" key="3">
    <source>
        <dbReference type="ARBA" id="ARBA00023125"/>
    </source>
</evidence>